<feature type="domain" description="Phospholipid/glycerol acyltransferase" evidence="15">
    <location>
        <begin position="37"/>
        <end position="148"/>
    </location>
</feature>
<keyword evidence="7" id="KW-1133">Transmembrane helix</keyword>
<evidence type="ECO:0000256" key="13">
    <source>
        <dbReference type="ARBA" id="ARBA00025707"/>
    </source>
</evidence>
<evidence type="ECO:0000256" key="7">
    <source>
        <dbReference type="ARBA" id="ARBA00022989"/>
    </source>
</evidence>
<keyword evidence="16" id="KW-1185">Reference proteome</keyword>
<evidence type="ECO:0000256" key="1">
    <source>
        <dbReference type="ARBA" id="ARBA00004370"/>
    </source>
</evidence>
<keyword evidence="8" id="KW-0443">Lipid metabolism</keyword>
<evidence type="ECO:0000259" key="15">
    <source>
        <dbReference type="SMART" id="SM00563"/>
    </source>
</evidence>
<evidence type="ECO:0000256" key="3">
    <source>
        <dbReference type="ARBA" id="ARBA00008655"/>
    </source>
</evidence>
<dbReference type="PANTHER" id="PTHR23063">
    <property type="entry name" value="PHOSPHOLIPID ACYLTRANSFERASE"/>
    <property type="match status" value="1"/>
</dbReference>
<reference evidence="17" key="1">
    <citation type="submission" date="2025-08" db="UniProtKB">
        <authorList>
            <consortium name="RefSeq"/>
        </authorList>
    </citation>
    <scope>IDENTIFICATION</scope>
</reference>
<sequence length="280" mass="31553">MKLRRCSWVIRLSARIGLKASAIVRYHNKENRPLNGSICVANHTTPMDIVPLMCNEHYSMVGQAHGGMIGFFLSMCIKTTRHILFDRSEMKHRSAVRKRLTEHTADKTNAPILIFPEGTCINNTSVMMFKKGTFEIETTIYPVAIKYNCLYSDPYWNSSKYSMTKYGLRLGTSWAFVCDVWYLPPMCKKEDEDAVQFANRVKSAIAARAGLMSLPWDGALKRQKVKDSLKKQQQEEYCRIIVGRELPVCSEGLLASQNEADDSSAWGPEEPAESPLAAAG</sequence>
<evidence type="ECO:0000256" key="14">
    <source>
        <dbReference type="SAM" id="MobiDB-lite"/>
    </source>
</evidence>
<keyword evidence="9" id="KW-0472">Membrane</keyword>
<keyword evidence="10" id="KW-0594">Phospholipid biosynthesis</keyword>
<keyword evidence="4" id="KW-0444">Lipid biosynthesis</keyword>
<evidence type="ECO:0000313" key="16">
    <source>
        <dbReference type="Proteomes" id="UP000694871"/>
    </source>
</evidence>
<gene>
    <name evidence="17" type="primary">LOC107116056</name>
</gene>
<evidence type="ECO:0000256" key="8">
    <source>
        <dbReference type="ARBA" id="ARBA00023098"/>
    </source>
</evidence>
<dbReference type="InterPro" id="IPR045252">
    <property type="entry name" value="LPCAT1-like"/>
</dbReference>
<comment type="pathway">
    <text evidence="2">Lipid metabolism.</text>
</comment>
<dbReference type="SMART" id="SM00563">
    <property type="entry name" value="PlsC"/>
    <property type="match status" value="1"/>
</dbReference>
<dbReference type="RefSeq" id="XP_015273401.1">
    <property type="nucleotide sequence ID" value="XM_015417915.1"/>
</dbReference>
<protein>
    <submittedName>
        <fullName evidence="17">Glycerol-3-phosphate acyltransferase 4-like</fullName>
    </submittedName>
</protein>
<dbReference type="CDD" id="cd07991">
    <property type="entry name" value="LPLAT_LPCAT1-like"/>
    <property type="match status" value="1"/>
</dbReference>
<comment type="subcellular location">
    <subcellularLocation>
        <location evidence="1">Membrane</location>
    </subcellularLocation>
</comment>
<evidence type="ECO:0000256" key="4">
    <source>
        <dbReference type="ARBA" id="ARBA00022516"/>
    </source>
</evidence>
<evidence type="ECO:0000256" key="9">
    <source>
        <dbReference type="ARBA" id="ARBA00023136"/>
    </source>
</evidence>
<evidence type="ECO:0000256" key="6">
    <source>
        <dbReference type="ARBA" id="ARBA00022692"/>
    </source>
</evidence>
<dbReference type="GeneID" id="107116056"/>
<dbReference type="InterPro" id="IPR002123">
    <property type="entry name" value="Plipid/glycerol_acylTrfase"/>
</dbReference>
<keyword evidence="5" id="KW-0808">Transferase</keyword>
<dbReference type="Proteomes" id="UP000694871">
    <property type="component" value="Unplaced"/>
</dbReference>
<dbReference type="SUPFAM" id="SSF69593">
    <property type="entry name" value="Glycerol-3-phosphate (1)-acyltransferase"/>
    <property type="match status" value="1"/>
</dbReference>
<keyword evidence="6" id="KW-0812">Transmembrane</keyword>
<evidence type="ECO:0000256" key="2">
    <source>
        <dbReference type="ARBA" id="ARBA00005189"/>
    </source>
</evidence>
<proteinExistence type="inferred from homology"/>
<evidence type="ECO:0000256" key="11">
    <source>
        <dbReference type="ARBA" id="ARBA00023264"/>
    </source>
</evidence>
<comment type="pathway">
    <text evidence="13">Phospholipid metabolism.</text>
</comment>
<evidence type="ECO:0000256" key="10">
    <source>
        <dbReference type="ARBA" id="ARBA00023209"/>
    </source>
</evidence>
<dbReference type="Pfam" id="PF01553">
    <property type="entry name" value="Acyltransferase"/>
    <property type="match status" value="1"/>
</dbReference>
<keyword evidence="12" id="KW-0012">Acyltransferase</keyword>
<accession>A0ABM1KI64</accession>
<evidence type="ECO:0000256" key="5">
    <source>
        <dbReference type="ARBA" id="ARBA00022679"/>
    </source>
</evidence>
<comment type="similarity">
    <text evidence="3">Belongs to the 1-acyl-sn-glycerol-3-phosphate acyltransferase family.</text>
</comment>
<evidence type="ECO:0000256" key="12">
    <source>
        <dbReference type="ARBA" id="ARBA00023315"/>
    </source>
</evidence>
<organism evidence="16 17">
    <name type="scientific">Gekko japonicus</name>
    <name type="common">Schlegel's Japanese gecko</name>
    <dbReference type="NCBI Taxonomy" id="146911"/>
    <lineage>
        <taxon>Eukaryota</taxon>
        <taxon>Metazoa</taxon>
        <taxon>Chordata</taxon>
        <taxon>Craniata</taxon>
        <taxon>Vertebrata</taxon>
        <taxon>Euteleostomi</taxon>
        <taxon>Lepidosauria</taxon>
        <taxon>Squamata</taxon>
        <taxon>Bifurcata</taxon>
        <taxon>Gekkota</taxon>
        <taxon>Gekkonidae</taxon>
        <taxon>Gekkoninae</taxon>
        <taxon>Gekko</taxon>
    </lineage>
</organism>
<keyword evidence="11" id="KW-1208">Phospholipid metabolism</keyword>
<dbReference type="PANTHER" id="PTHR23063:SF2">
    <property type="entry name" value="GLYCEROL-3-PHOSPHATE ACYLTRANSFERASE 4, ISOFORM D-RELATED"/>
    <property type="match status" value="1"/>
</dbReference>
<evidence type="ECO:0000313" key="17">
    <source>
        <dbReference type="RefSeq" id="XP_015273401.1"/>
    </source>
</evidence>
<feature type="region of interest" description="Disordered" evidence="14">
    <location>
        <begin position="259"/>
        <end position="280"/>
    </location>
</feature>
<name>A0ABM1KI64_GEKJA</name>